<sequence>MDEEPTPRAAWPDLVGVVAAAAVGLLVAARGFHLTLYAAFTDLLARGPMGPGVYAAAVLAVAIAVPALLPRLPGWPVAAAGLAVFLAADLTVADVTKVLLPIELGTAREVAIALAVTAGLGLALGGVLLALAQASPAAAWWVGAGLAAGLVLHPVSSELFRAVLPRRAEYPPLAPTAQRGIVDPVDVELWLALGLVVVAAVVAYVRGSRYGPVGSARFRPGAPVAVMAVAALLLLGLALRMGTIRKLRLSSDEMAGRDPAIESFAQVSAVVLAAVVALLLTAYAYRLGRARAARWVVLGAAAAPVAVVTFPDADPSSGTRTSLVLLLGILAVAGGALAGRHAPRMLPWDAIGVVVAAAATPLTWPVVRAELPSADTVGPVLVAVGLGLAFGSGIVLVTGPAETAPIGAAGTMNGRAVGLRVVGPAGDSTASPAAADAPAVARVGEPTSGRTRHASVNGAGVLVLGPAALMLCATALAPVVLSSQVRGLTEQDPSFTLPLFTTVGAVLLALLFGFARAVDRLRRDSRAEAAAS</sequence>
<keyword evidence="1" id="KW-0472">Membrane</keyword>
<keyword evidence="3" id="KW-1185">Reference proteome</keyword>
<feature type="transmembrane region" description="Helical" evidence="1">
    <location>
        <begin position="112"/>
        <end position="132"/>
    </location>
</feature>
<feature type="transmembrane region" description="Helical" evidence="1">
    <location>
        <begin position="456"/>
        <end position="477"/>
    </location>
</feature>
<feature type="transmembrane region" description="Helical" evidence="1">
    <location>
        <begin position="52"/>
        <end position="69"/>
    </location>
</feature>
<proteinExistence type="predicted"/>
<dbReference type="Proteomes" id="UP001500307">
    <property type="component" value="Unassembled WGS sequence"/>
</dbReference>
<feature type="transmembrane region" description="Helical" evidence="1">
    <location>
        <begin position="497"/>
        <end position="518"/>
    </location>
</feature>
<keyword evidence="1" id="KW-1133">Transmembrane helix</keyword>
<reference evidence="3" key="1">
    <citation type="journal article" date="2019" name="Int. J. Syst. Evol. Microbiol.">
        <title>The Global Catalogue of Microorganisms (GCM) 10K type strain sequencing project: providing services to taxonomists for standard genome sequencing and annotation.</title>
        <authorList>
            <consortium name="The Broad Institute Genomics Platform"/>
            <consortium name="The Broad Institute Genome Sequencing Center for Infectious Disease"/>
            <person name="Wu L."/>
            <person name="Ma J."/>
        </authorList>
    </citation>
    <scope>NUCLEOTIDE SEQUENCE [LARGE SCALE GENOMIC DNA]</scope>
    <source>
        <strain evidence="3">JCM 3175</strain>
    </source>
</reference>
<accession>A0ABP8SSM9</accession>
<feature type="transmembrane region" description="Helical" evidence="1">
    <location>
        <begin position="189"/>
        <end position="205"/>
    </location>
</feature>
<feature type="transmembrane region" description="Helical" evidence="1">
    <location>
        <begin position="376"/>
        <end position="397"/>
    </location>
</feature>
<feature type="transmembrane region" description="Helical" evidence="1">
    <location>
        <begin position="264"/>
        <end position="285"/>
    </location>
</feature>
<protein>
    <submittedName>
        <fullName evidence="2">Uncharacterized protein</fullName>
    </submittedName>
</protein>
<comment type="caution">
    <text evidence="2">The sequence shown here is derived from an EMBL/GenBank/DDBJ whole genome shotgun (WGS) entry which is preliminary data.</text>
</comment>
<name>A0ABP8SSM9_9ACTN</name>
<evidence type="ECO:0000313" key="2">
    <source>
        <dbReference type="EMBL" id="GAA4573321.1"/>
    </source>
</evidence>
<feature type="transmembrane region" description="Helical" evidence="1">
    <location>
        <begin position="292"/>
        <end position="310"/>
    </location>
</feature>
<dbReference type="EMBL" id="BAABGU010000021">
    <property type="protein sequence ID" value="GAA4573321.1"/>
    <property type="molecule type" value="Genomic_DNA"/>
</dbReference>
<feature type="transmembrane region" description="Helical" evidence="1">
    <location>
        <begin position="14"/>
        <end position="40"/>
    </location>
</feature>
<evidence type="ECO:0000313" key="3">
    <source>
        <dbReference type="Proteomes" id="UP001500307"/>
    </source>
</evidence>
<dbReference type="RefSeq" id="WP_346121361.1">
    <property type="nucleotide sequence ID" value="NZ_BAABGU010000021.1"/>
</dbReference>
<gene>
    <name evidence="2" type="ORF">GCM10023176_38070</name>
</gene>
<organism evidence="2 3">
    <name type="scientific">Micromonospora coerulea</name>
    <dbReference type="NCBI Taxonomy" id="47856"/>
    <lineage>
        <taxon>Bacteria</taxon>
        <taxon>Bacillati</taxon>
        <taxon>Actinomycetota</taxon>
        <taxon>Actinomycetes</taxon>
        <taxon>Micromonosporales</taxon>
        <taxon>Micromonosporaceae</taxon>
        <taxon>Micromonospora</taxon>
    </lineage>
</organism>
<evidence type="ECO:0000256" key="1">
    <source>
        <dbReference type="SAM" id="Phobius"/>
    </source>
</evidence>
<keyword evidence="1" id="KW-0812">Transmembrane</keyword>
<feature type="transmembrane region" description="Helical" evidence="1">
    <location>
        <begin position="346"/>
        <end position="364"/>
    </location>
</feature>
<feature type="transmembrane region" description="Helical" evidence="1">
    <location>
        <begin position="322"/>
        <end position="339"/>
    </location>
</feature>
<feature type="transmembrane region" description="Helical" evidence="1">
    <location>
        <begin position="225"/>
        <end position="244"/>
    </location>
</feature>